<accession>X1UFE4</accession>
<protein>
    <recommendedName>
        <fullName evidence="2">LamG-like jellyroll fold domain-containing protein</fullName>
    </recommendedName>
</protein>
<organism evidence="1">
    <name type="scientific">marine sediment metagenome</name>
    <dbReference type="NCBI Taxonomy" id="412755"/>
    <lineage>
        <taxon>unclassified sequences</taxon>
        <taxon>metagenomes</taxon>
        <taxon>ecological metagenomes</taxon>
    </lineage>
</organism>
<dbReference type="SUPFAM" id="SSF49899">
    <property type="entry name" value="Concanavalin A-like lectins/glucanases"/>
    <property type="match status" value="1"/>
</dbReference>
<dbReference type="Gene3D" id="2.60.120.200">
    <property type="match status" value="1"/>
</dbReference>
<sequence>MNADVWDTVNIIFQEKFANTTNTQRFTIGQYISWLALSTRSGNSSSPLDVLYTEQPSAGSWHYLAAVYDADNDVRQFWVDGSMATQNTSPIDAFSADAGADIRIAWDSSSNSDWVFDG</sequence>
<reference evidence="1" key="1">
    <citation type="journal article" date="2014" name="Front. Microbiol.">
        <title>High frequency of phylogenetically diverse reductive dehalogenase-homologous genes in deep subseafloor sedimentary metagenomes.</title>
        <authorList>
            <person name="Kawai M."/>
            <person name="Futagami T."/>
            <person name="Toyoda A."/>
            <person name="Takaki Y."/>
            <person name="Nishi S."/>
            <person name="Hori S."/>
            <person name="Arai W."/>
            <person name="Tsubouchi T."/>
            <person name="Morono Y."/>
            <person name="Uchiyama I."/>
            <person name="Ito T."/>
            <person name="Fujiyama A."/>
            <person name="Inagaki F."/>
            <person name="Takami H."/>
        </authorList>
    </citation>
    <scope>NUCLEOTIDE SEQUENCE</scope>
    <source>
        <strain evidence="1">Expedition CK06-06</strain>
    </source>
</reference>
<gene>
    <name evidence="1" type="ORF">S12H4_42989</name>
</gene>
<comment type="caution">
    <text evidence="1">The sequence shown here is derived from an EMBL/GenBank/DDBJ whole genome shotgun (WGS) entry which is preliminary data.</text>
</comment>
<name>X1UFE4_9ZZZZ</name>
<evidence type="ECO:0000313" key="1">
    <source>
        <dbReference type="EMBL" id="GAJ16264.1"/>
    </source>
</evidence>
<feature type="non-terminal residue" evidence="1">
    <location>
        <position position="118"/>
    </location>
</feature>
<dbReference type="Pfam" id="PF13385">
    <property type="entry name" value="Laminin_G_3"/>
    <property type="match status" value="1"/>
</dbReference>
<dbReference type="EMBL" id="BARW01026349">
    <property type="protein sequence ID" value="GAJ16264.1"/>
    <property type="molecule type" value="Genomic_DNA"/>
</dbReference>
<dbReference type="AlphaFoldDB" id="X1UFE4"/>
<proteinExistence type="predicted"/>
<evidence type="ECO:0008006" key="2">
    <source>
        <dbReference type="Google" id="ProtNLM"/>
    </source>
</evidence>
<dbReference type="InterPro" id="IPR013320">
    <property type="entry name" value="ConA-like_dom_sf"/>
</dbReference>